<gene>
    <name evidence="10" type="ORF">MELLADRAFT_51484</name>
</gene>
<evidence type="ECO:0000256" key="8">
    <source>
        <dbReference type="SAM" id="Phobius"/>
    </source>
</evidence>
<evidence type="ECO:0000256" key="6">
    <source>
        <dbReference type="ARBA" id="ARBA00022989"/>
    </source>
</evidence>
<dbReference type="VEuPathDB" id="FungiDB:MELLADRAFT_51484"/>
<name>F4R5C4_MELLP</name>
<dbReference type="PANTHER" id="PTHR31595:SF57">
    <property type="entry name" value="OS04G0481900 PROTEIN"/>
    <property type="match status" value="1"/>
</dbReference>
<keyword evidence="11" id="KW-1185">Reference proteome</keyword>
<dbReference type="AlphaFoldDB" id="F4R5C4"/>
<dbReference type="GO" id="GO:0006629">
    <property type="term" value="P:lipid metabolic process"/>
    <property type="evidence" value="ECO:0007669"/>
    <property type="project" value="InterPro"/>
</dbReference>
<dbReference type="GO" id="GO:0008374">
    <property type="term" value="F:O-acyltransferase activity"/>
    <property type="evidence" value="ECO:0007669"/>
    <property type="project" value="InterPro"/>
</dbReference>
<dbReference type="PANTHER" id="PTHR31595">
    <property type="entry name" value="LONG-CHAIN-ALCOHOL O-FATTY-ACYLTRANSFERASE 3-RELATED"/>
    <property type="match status" value="1"/>
</dbReference>
<dbReference type="GO" id="GO:0016020">
    <property type="term" value="C:membrane"/>
    <property type="evidence" value="ECO:0007669"/>
    <property type="project" value="UniProtKB-SubCell"/>
</dbReference>
<dbReference type="KEGG" id="mlr:MELLADRAFT_51484"/>
<dbReference type="GeneID" id="18928785"/>
<feature type="transmembrane region" description="Helical" evidence="8">
    <location>
        <begin position="39"/>
        <end position="61"/>
    </location>
</feature>
<evidence type="ECO:0000256" key="1">
    <source>
        <dbReference type="ARBA" id="ARBA00004141"/>
    </source>
</evidence>
<evidence type="ECO:0000256" key="2">
    <source>
        <dbReference type="ARBA" id="ARBA00005179"/>
    </source>
</evidence>
<evidence type="ECO:0000259" key="9">
    <source>
        <dbReference type="Pfam" id="PF13813"/>
    </source>
</evidence>
<accession>F4R5C4</accession>
<keyword evidence="6 8" id="KW-1133">Transmembrane helix</keyword>
<dbReference type="EMBL" id="GL883091">
    <property type="protein sequence ID" value="EGG12286.1"/>
    <property type="molecule type" value="Genomic_DNA"/>
</dbReference>
<evidence type="ECO:0000256" key="5">
    <source>
        <dbReference type="ARBA" id="ARBA00022692"/>
    </source>
</evidence>
<comment type="similarity">
    <text evidence="3">Belongs to the wax synthase family.</text>
</comment>
<dbReference type="HOGENOM" id="CLU_110359_0_0_1"/>
<comment type="subcellular location">
    <subcellularLocation>
        <location evidence="1">Membrane</location>
        <topology evidence="1">Multi-pass membrane protein</topology>
    </subcellularLocation>
</comment>
<evidence type="ECO:0000256" key="4">
    <source>
        <dbReference type="ARBA" id="ARBA00022679"/>
    </source>
</evidence>
<reference evidence="11" key="1">
    <citation type="journal article" date="2011" name="Proc. Natl. Acad. Sci. U.S.A.">
        <title>Obligate biotrophy features unraveled by the genomic analysis of rust fungi.</title>
        <authorList>
            <person name="Duplessis S."/>
            <person name="Cuomo C.A."/>
            <person name="Lin Y.-C."/>
            <person name="Aerts A."/>
            <person name="Tisserant E."/>
            <person name="Veneault-Fourrey C."/>
            <person name="Joly D.L."/>
            <person name="Hacquard S."/>
            <person name="Amselem J."/>
            <person name="Cantarel B.L."/>
            <person name="Chiu R."/>
            <person name="Coutinho P.M."/>
            <person name="Feau N."/>
            <person name="Field M."/>
            <person name="Frey P."/>
            <person name="Gelhaye E."/>
            <person name="Goldberg J."/>
            <person name="Grabherr M.G."/>
            <person name="Kodira C.D."/>
            <person name="Kohler A."/>
            <person name="Kuees U."/>
            <person name="Lindquist E.A."/>
            <person name="Lucas S.M."/>
            <person name="Mago R."/>
            <person name="Mauceli E."/>
            <person name="Morin E."/>
            <person name="Murat C."/>
            <person name="Pangilinan J.L."/>
            <person name="Park R."/>
            <person name="Pearson M."/>
            <person name="Quesneville H."/>
            <person name="Rouhier N."/>
            <person name="Sakthikumar S."/>
            <person name="Salamov A.A."/>
            <person name="Schmutz J."/>
            <person name="Selles B."/>
            <person name="Shapiro H."/>
            <person name="Tanguay P."/>
            <person name="Tuskan G.A."/>
            <person name="Henrissat B."/>
            <person name="Van de Peer Y."/>
            <person name="Rouze P."/>
            <person name="Ellis J.G."/>
            <person name="Dodds P.N."/>
            <person name="Schein J.E."/>
            <person name="Zhong S."/>
            <person name="Hamelin R.C."/>
            <person name="Grigoriev I.V."/>
            <person name="Szabo L.J."/>
            <person name="Martin F."/>
        </authorList>
    </citation>
    <scope>NUCLEOTIDE SEQUENCE [LARGE SCALE GENOMIC DNA]</scope>
    <source>
        <strain evidence="11">98AG31 / pathotype 3-4-7</strain>
    </source>
</reference>
<comment type="pathway">
    <text evidence="2">Secondary metabolite biosynthesis.</text>
</comment>
<dbReference type="OrthoDB" id="1077582at2759"/>
<evidence type="ECO:0000256" key="3">
    <source>
        <dbReference type="ARBA" id="ARBA00007282"/>
    </source>
</evidence>
<sequence length="158" mass="18083">MSLAWFWGKGWHQLLRRVFLVGGGTPASKLAKKLGAPSILQKIIGLIATFFVSGVLHQYAIHCVARQPHPNPHNFFKDGGTFLYFFIQPIGLIMEPFIIPRIPRYLGGGWLWVLIFTVATCSPYRKEFIDSSRMIDDSYKPLSEWTWKTLLIPGHIQR</sequence>
<keyword evidence="4" id="KW-0808">Transferase</keyword>
<dbReference type="RefSeq" id="XP_007404661.1">
    <property type="nucleotide sequence ID" value="XM_007404599.1"/>
</dbReference>
<keyword evidence="7 8" id="KW-0472">Membrane</keyword>
<dbReference type="InParanoid" id="F4R5C4"/>
<dbReference type="Proteomes" id="UP000001072">
    <property type="component" value="Unassembled WGS sequence"/>
</dbReference>
<dbReference type="InterPro" id="IPR032805">
    <property type="entry name" value="Wax_synthase_dom"/>
</dbReference>
<organism evidence="11">
    <name type="scientific">Melampsora larici-populina (strain 98AG31 / pathotype 3-4-7)</name>
    <name type="common">Poplar leaf rust fungus</name>
    <dbReference type="NCBI Taxonomy" id="747676"/>
    <lineage>
        <taxon>Eukaryota</taxon>
        <taxon>Fungi</taxon>
        <taxon>Dikarya</taxon>
        <taxon>Basidiomycota</taxon>
        <taxon>Pucciniomycotina</taxon>
        <taxon>Pucciniomycetes</taxon>
        <taxon>Pucciniales</taxon>
        <taxon>Melampsoraceae</taxon>
        <taxon>Melampsora</taxon>
    </lineage>
</organism>
<feature type="transmembrane region" description="Helical" evidence="8">
    <location>
        <begin position="82"/>
        <end position="99"/>
    </location>
</feature>
<proteinExistence type="inferred from homology"/>
<keyword evidence="5 8" id="KW-0812">Transmembrane</keyword>
<feature type="domain" description="Wax synthase" evidence="9">
    <location>
        <begin position="2"/>
        <end position="67"/>
    </location>
</feature>
<protein>
    <recommendedName>
        <fullName evidence="9">Wax synthase domain-containing protein</fullName>
    </recommendedName>
</protein>
<evidence type="ECO:0000313" key="11">
    <source>
        <dbReference type="Proteomes" id="UP000001072"/>
    </source>
</evidence>
<dbReference type="InterPro" id="IPR044851">
    <property type="entry name" value="Wax_synthase"/>
</dbReference>
<feature type="transmembrane region" description="Helical" evidence="8">
    <location>
        <begin position="105"/>
        <end position="124"/>
    </location>
</feature>
<evidence type="ECO:0000313" key="10">
    <source>
        <dbReference type="EMBL" id="EGG12286.1"/>
    </source>
</evidence>
<evidence type="ECO:0000256" key="7">
    <source>
        <dbReference type="ARBA" id="ARBA00023136"/>
    </source>
</evidence>
<dbReference type="Pfam" id="PF13813">
    <property type="entry name" value="MBOAT_2"/>
    <property type="match status" value="1"/>
</dbReference>